<feature type="region of interest" description="Disordered" evidence="1">
    <location>
        <begin position="1"/>
        <end position="62"/>
    </location>
</feature>
<proteinExistence type="predicted"/>
<organism evidence="2">
    <name type="scientific">Arcella intermedia</name>
    <dbReference type="NCBI Taxonomy" id="1963864"/>
    <lineage>
        <taxon>Eukaryota</taxon>
        <taxon>Amoebozoa</taxon>
        <taxon>Tubulinea</taxon>
        <taxon>Elardia</taxon>
        <taxon>Arcellinida</taxon>
        <taxon>Sphaerothecina</taxon>
        <taxon>Arcellidae</taxon>
        <taxon>Arcella</taxon>
    </lineage>
</organism>
<name>A0A6B2LNY2_9EUKA</name>
<reference evidence="2" key="1">
    <citation type="journal article" date="2020" name="J. Eukaryot. Microbiol.">
        <title>De novo Sequencing, Assembly and Annotation of the Transcriptome for the Free-Living Testate Amoeba Arcella intermedia.</title>
        <authorList>
            <person name="Ribeiro G.M."/>
            <person name="Porfirio-Sousa A.L."/>
            <person name="Maurer-Alcala X.X."/>
            <person name="Katz L.A."/>
            <person name="Lahr D.J.G."/>
        </authorList>
    </citation>
    <scope>NUCLEOTIDE SEQUENCE</scope>
</reference>
<evidence type="ECO:0000256" key="1">
    <source>
        <dbReference type="SAM" id="MobiDB-lite"/>
    </source>
</evidence>
<accession>A0A6B2LNY2</accession>
<sequence length="128" mass="12900">MPEDKVRNGFHSTSFQLHIVEGKTTSKINKGSNKHKDQDGSASGEPSRRARAGRASATAGEVGGTGDFVGVGLVGGRGRGAGGTGVVEVGHGPGPSVGVAADLDDHLATMAVCRYVTSGNSNLVLSSR</sequence>
<protein>
    <submittedName>
        <fullName evidence="2">Uncharacterized protein</fullName>
    </submittedName>
</protein>
<dbReference type="AlphaFoldDB" id="A0A6B2LNY2"/>
<dbReference type="EMBL" id="GIBP01009449">
    <property type="protein sequence ID" value="NDV38418.1"/>
    <property type="molecule type" value="Transcribed_RNA"/>
</dbReference>
<evidence type="ECO:0000313" key="2">
    <source>
        <dbReference type="EMBL" id="NDV38418.1"/>
    </source>
</evidence>